<name>X1KD02_9ZZZZ</name>
<accession>X1KD02</accession>
<reference evidence="1" key="1">
    <citation type="journal article" date="2014" name="Front. Microbiol.">
        <title>High frequency of phylogenetically diverse reductive dehalogenase-homologous genes in deep subseafloor sedimentary metagenomes.</title>
        <authorList>
            <person name="Kawai M."/>
            <person name="Futagami T."/>
            <person name="Toyoda A."/>
            <person name="Takaki Y."/>
            <person name="Nishi S."/>
            <person name="Hori S."/>
            <person name="Arai W."/>
            <person name="Tsubouchi T."/>
            <person name="Morono Y."/>
            <person name="Uchiyama I."/>
            <person name="Ito T."/>
            <person name="Fujiyama A."/>
            <person name="Inagaki F."/>
            <person name="Takami H."/>
        </authorList>
    </citation>
    <scope>NUCLEOTIDE SEQUENCE</scope>
    <source>
        <strain evidence="1">Expedition CK06-06</strain>
    </source>
</reference>
<evidence type="ECO:0000313" key="1">
    <source>
        <dbReference type="EMBL" id="GAH91495.1"/>
    </source>
</evidence>
<feature type="non-terminal residue" evidence="1">
    <location>
        <position position="49"/>
    </location>
</feature>
<organism evidence="1">
    <name type="scientific">marine sediment metagenome</name>
    <dbReference type="NCBI Taxonomy" id="412755"/>
    <lineage>
        <taxon>unclassified sequences</taxon>
        <taxon>metagenomes</taxon>
        <taxon>ecological metagenomes</taxon>
    </lineage>
</organism>
<comment type="caution">
    <text evidence="1">The sequence shown here is derived from an EMBL/GenBank/DDBJ whole genome shotgun (WGS) entry which is preliminary data.</text>
</comment>
<dbReference type="AlphaFoldDB" id="X1KD02"/>
<sequence>MLAFSFNYIWAFINQGDALTGLTFRGRDKIWPIYIDHFQSSSFYQRIVG</sequence>
<dbReference type="EMBL" id="BARU01046572">
    <property type="protein sequence ID" value="GAH91495.1"/>
    <property type="molecule type" value="Genomic_DNA"/>
</dbReference>
<gene>
    <name evidence="1" type="ORF">S03H2_70190</name>
</gene>
<proteinExistence type="predicted"/>
<protein>
    <submittedName>
        <fullName evidence="1">Uncharacterized protein</fullName>
    </submittedName>
</protein>